<dbReference type="AlphaFoldDB" id="A0AA86S308"/>
<reference evidence="2" key="1">
    <citation type="submission" date="2023-10" db="EMBL/GenBank/DDBJ databases">
        <authorList>
            <person name="Domelevo Entfellner J.-B."/>
        </authorList>
    </citation>
    <scope>NUCLEOTIDE SEQUENCE</scope>
</reference>
<name>A0AA86S308_9FABA</name>
<proteinExistence type="predicted"/>
<dbReference type="Proteomes" id="UP001189624">
    <property type="component" value="Chromosome 2"/>
</dbReference>
<protein>
    <submittedName>
        <fullName evidence="2">Uncharacterized protein</fullName>
    </submittedName>
</protein>
<accession>A0AA86S308</accession>
<sequence>MQADPPSSSPLKDSIHDFAESSGKFEHDFIAKLKIDEHKQEEEHNQIEVEEENEDGEEEEEEFSFMLVNSDGSPISADDAFHNGRIRPLFPIFDQDLLFSDDYDGGVSPPMKLFVEDPEVSSSTTEKLAAAPPPPLEGSYCEWNPKSAVKSNSTGFSKLWRFRDVKLRSNSDGKDTLVFLNQAPAAEPVGKARNVVVKKVEGKQGKKTASSAHEKHYVMNRARKENDKRKSYLPYRPDLFGFFASSHGLSRNIHPY</sequence>
<dbReference type="Gramene" id="rna-AYBTSS11_LOCUS5267">
    <property type="protein sequence ID" value="CAJ1931462.1"/>
    <property type="gene ID" value="gene-AYBTSS11_LOCUS5267"/>
</dbReference>
<organism evidence="2 3">
    <name type="scientific">Sphenostylis stenocarpa</name>
    <dbReference type="NCBI Taxonomy" id="92480"/>
    <lineage>
        <taxon>Eukaryota</taxon>
        <taxon>Viridiplantae</taxon>
        <taxon>Streptophyta</taxon>
        <taxon>Embryophyta</taxon>
        <taxon>Tracheophyta</taxon>
        <taxon>Spermatophyta</taxon>
        <taxon>Magnoliopsida</taxon>
        <taxon>eudicotyledons</taxon>
        <taxon>Gunneridae</taxon>
        <taxon>Pentapetalae</taxon>
        <taxon>rosids</taxon>
        <taxon>fabids</taxon>
        <taxon>Fabales</taxon>
        <taxon>Fabaceae</taxon>
        <taxon>Papilionoideae</taxon>
        <taxon>50 kb inversion clade</taxon>
        <taxon>NPAAA clade</taxon>
        <taxon>indigoferoid/millettioid clade</taxon>
        <taxon>Phaseoleae</taxon>
        <taxon>Sphenostylis</taxon>
    </lineage>
</organism>
<dbReference type="Pfam" id="PF07816">
    <property type="entry name" value="DUF1645"/>
    <property type="match status" value="1"/>
</dbReference>
<keyword evidence="3" id="KW-1185">Reference proteome</keyword>
<feature type="compositionally biased region" description="Acidic residues" evidence="1">
    <location>
        <begin position="48"/>
        <end position="63"/>
    </location>
</feature>
<evidence type="ECO:0000256" key="1">
    <source>
        <dbReference type="SAM" id="MobiDB-lite"/>
    </source>
</evidence>
<dbReference type="PANTHER" id="PTHR33095">
    <property type="entry name" value="OS07G0619500 PROTEIN"/>
    <property type="match status" value="1"/>
</dbReference>
<feature type="compositionally biased region" description="Basic and acidic residues" evidence="1">
    <location>
        <begin position="35"/>
        <end position="47"/>
    </location>
</feature>
<dbReference type="EMBL" id="OY731399">
    <property type="protein sequence ID" value="CAJ1931462.1"/>
    <property type="molecule type" value="Genomic_DNA"/>
</dbReference>
<feature type="region of interest" description="Disordered" evidence="1">
    <location>
        <begin position="35"/>
        <end position="63"/>
    </location>
</feature>
<evidence type="ECO:0000313" key="2">
    <source>
        <dbReference type="EMBL" id="CAJ1931462.1"/>
    </source>
</evidence>
<evidence type="ECO:0000313" key="3">
    <source>
        <dbReference type="Proteomes" id="UP001189624"/>
    </source>
</evidence>
<dbReference type="PANTHER" id="PTHR33095:SF114">
    <property type="entry name" value="DUF1645 FAMILY PROTEIN"/>
    <property type="match status" value="1"/>
</dbReference>
<gene>
    <name evidence="2" type="ORF">AYBTSS11_LOCUS5267</name>
</gene>
<dbReference type="InterPro" id="IPR012442">
    <property type="entry name" value="DUF1645_plant"/>
</dbReference>